<keyword evidence="4" id="KW-1185">Reference proteome</keyword>
<feature type="signal peptide" evidence="2">
    <location>
        <begin position="1"/>
        <end position="25"/>
    </location>
</feature>
<accession>A0A813XSN5</accession>
<reference evidence="3" key="1">
    <citation type="submission" date="2021-02" db="EMBL/GenBank/DDBJ databases">
        <authorList>
            <person name="Nowell W R."/>
        </authorList>
    </citation>
    <scope>NUCLEOTIDE SEQUENCE</scope>
    <source>
        <strain evidence="3">Ploen Becks lab</strain>
    </source>
</reference>
<feature type="transmembrane region" description="Helical" evidence="1">
    <location>
        <begin position="93"/>
        <end position="112"/>
    </location>
</feature>
<comment type="caution">
    <text evidence="3">The sequence shown here is derived from an EMBL/GenBank/DDBJ whole genome shotgun (WGS) entry which is preliminary data.</text>
</comment>
<evidence type="ECO:0000313" key="4">
    <source>
        <dbReference type="Proteomes" id="UP000663879"/>
    </source>
</evidence>
<dbReference type="EMBL" id="CAJNOC010001602">
    <property type="protein sequence ID" value="CAF0877623.1"/>
    <property type="molecule type" value="Genomic_DNA"/>
</dbReference>
<keyword evidence="1" id="KW-1133">Transmembrane helix</keyword>
<evidence type="ECO:0000313" key="3">
    <source>
        <dbReference type="EMBL" id="CAF0877623.1"/>
    </source>
</evidence>
<dbReference type="Gene3D" id="2.10.60.10">
    <property type="entry name" value="CD59"/>
    <property type="match status" value="1"/>
</dbReference>
<dbReference type="SUPFAM" id="SSF57302">
    <property type="entry name" value="Snake toxin-like"/>
    <property type="match status" value="1"/>
</dbReference>
<evidence type="ECO:0000256" key="1">
    <source>
        <dbReference type="SAM" id="Phobius"/>
    </source>
</evidence>
<proteinExistence type="predicted"/>
<protein>
    <submittedName>
        <fullName evidence="3">Uncharacterized protein</fullName>
    </submittedName>
</protein>
<dbReference type="Proteomes" id="UP000663879">
    <property type="component" value="Unassembled WGS sequence"/>
</dbReference>
<sequence>MNKSIFFIFSISIGLLTFPIQRSNGLNCFVGDSGNFVSQACSADSNFCKKSDTYTNEGIKSTKGCSLTCENGIVGPLTTSCCSTNNCNSSTSIISSLWLMLFSLLSAIWFKFQ</sequence>
<name>A0A813XSN5_9BILA</name>
<evidence type="ECO:0000256" key="2">
    <source>
        <dbReference type="SAM" id="SignalP"/>
    </source>
</evidence>
<keyword evidence="1" id="KW-0812">Transmembrane</keyword>
<dbReference type="InterPro" id="IPR045860">
    <property type="entry name" value="Snake_toxin-like_sf"/>
</dbReference>
<organism evidence="3 4">
    <name type="scientific">Brachionus calyciflorus</name>
    <dbReference type="NCBI Taxonomy" id="104777"/>
    <lineage>
        <taxon>Eukaryota</taxon>
        <taxon>Metazoa</taxon>
        <taxon>Spiralia</taxon>
        <taxon>Gnathifera</taxon>
        <taxon>Rotifera</taxon>
        <taxon>Eurotatoria</taxon>
        <taxon>Monogononta</taxon>
        <taxon>Pseudotrocha</taxon>
        <taxon>Ploima</taxon>
        <taxon>Brachionidae</taxon>
        <taxon>Brachionus</taxon>
    </lineage>
</organism>
<gene>
    <name evidence="3" type="ORF">OXX778_LOCUS10250</name>
</gene>
<keyword evidence="1" id="KW-0472">Membrane</keyword>
<feature type="chain" id="PRO_5032701685" evidence="2">
    <location>
        <begin position="26"/>
        <end position="113"/>
    </location>
</feature>
<dbReference type="AlphaFoldDB" id="A0A813XSN5"/>
<keyword evidence="2" id="KW-0732">Signal</keyword>